<evidence type="ECO:0000313" key="1">
    <source>
        <dbReference type="EMBL" id="MDP8573499.1"/>
    </source>
</evidence>
<dbReference type="EMBL" id="JAVCAN010000006">
    <property type="protein sequence ID" value="MDP8573499.1"/>
    <property type="molecule type" value="Genomic_DNA"/>
</dbReference>
<name>A0ABT9K4I8_9PSED</name>
<comment type="caution">
    <text evidence="1">The sequence shown here is derived from an EMBL/GenBank/DDBJ whole genome shotgun (WGS) entry which is preliminary data.</text>
</comment>
<proteinExistence type="predicted"/>
<accession>A0ABT9K4I8</accession>
<organism evidence="1 2">
    <name type="scientific">Pseudomonas iranensis</name>
    <dbReference type="NCBI Taxonomy" id="2745503"/>
    <lineage>
        <taxon>Bacteria</taxon>
        <taxon>Pseudomonadati</taxon>
        <taxon>Pseudomonadota</taxon>
        <taxon>Gammaproteobacteria</taxon>
        <taxon>Pseudomonadales</taxon>
        <taxon>Pseudomonadaceae</taxon>
        <taxon>Pseudomonas</taxon>
    </lineage>
</organism>
<dbReference type="RefSeq" id="WP_016772057.1">
    <property type="nucleotide sequence ID" value="NZ_CP077092.1"/>
</dbReference>
<protein>
    <submittedName>
        <fullName evidence="1">Uncharacterized protein</fullName>
    </submittedName>
</protein>
<dbReference type="GeneID" id="82814024"/>
<evidence type="ECO:0000313" key="2">
    <source>
        <dbReference type="Proteomes" id="UP001228468"/>
    </source>
</evidence>
<gene>
    <name evidence="1" type="ORF">RAM78_13930</name>
</gene>
<dbReference type="Proteomes" id="UP001228468">
    <property type="component" value="Unassembled WGS sequence"/>
</dbReference>
<sequence length="40" mass="4654">MVFSFDRKRGGRIDARVEKLGIIRCEDGLANLSRQDVDMW</sequence>
<keyword evidence="2" id="KW-1185">Reference proteome</keyword>
<reference evidence="1 2" key="1">
    <citation type="submission" date="2023-08" db="EMBL/GenBank/DDBJ databases">
        <title>Whole Genome exploration of the biotechnological potential of heavy metal resistant bacteria.</title>
        <authorList>
            <person name="Adeniji A."/>
            <person name="Ayangbenro A."/>
        </authorList>
    </citation>
    <scope>NUCLEOTIDE SEQUENCE [LARGE SCALE GENOMIC DNA]</scope>
    <source>
        <strain evidence="1 2">ABS_30</strain>
    </source>
</reference>